<accession>A0ABR9HZX4</accession>
<dbReference type="Proteomes" id="UP000631670">
    <property type="component" value="Unassembled WGS sequence"/>
</dbReference>
<dbReference type="EMBL" id="JADBEG010000001">
    <property type="protein sequence ID" value="MBE1496237.1"/>
    <property type="molecule type" value="Genomic_DNA"/>
</dbReference>
<gene>
    <name evidence="1" type="ORF">H4696_003337</name>
</gene>
<name>A0ABR9HZX4_9PSEU</name>
<organism evidence="1 2">
    <name type="scientific">Amycolatopsis lexingtonensis</name>
    <dbReference type="NCBI Taxonomy" id="218822"/>
    <lineage>
        <taxon>Bacteria</taxon>
        <taxon>Bacillati</taxon>
        <taxon>Actinomycetota</taxon>
        <taxon>Actinomycetes</taxon>
        <taxon>Pseudonocardiales</taxon>
        <taxon>Pseudonocardiaceae</taxon>
        <taxon>Amycolatopsis</taxon>
    </lineage>
</organism>
<sequence>MVLAATLTREADAIERNDQVAENSASGRFTGPVVQAATVHGGVHIGNAEPVRSYYLTRVESFAPRSLIGRDDELAELARFCTSPDTAGAYA</sequence>
<keyword evidence="2" id="KW-1185">Reference proteome</keyword>
<evidence type="ECO:0000313" key="1">
    <source>
        <dbReference type="EMBL" id="MBE1496237.1"/>
    </source>
</evidence>
<dbReference type="RefSeq" id="WP_086855734.1">
    <property type="nucleotide sequence ID" value="NZ_JADBEG010000001.1"/>
</dbReference>
<evidence type="ECO:0000313" key="2">
    <source>
        <dbReference type="Proteomes" id="UP000631670"/>
    </source>
</evidence>
<comment type="caution">
    <text evidence="1">The sequence shown here is derived from an EMBL/GenBank/DDBJ whole genome shotgun (WGS) entry which is preliminary data.</text>
</comment>
<protein>
    <submittedName>
        <fullName evidence="1">Uncharacterized protein</fullName>
    </submittedName>
</protein>
<reference evidence="1 2" key="1">
    <citation type="submission" date="2020-10" db="EMBL/GenBank/DDBJ databases">
        <title>Sequencing the genomes of 1000 actinobacteria strains.</title>
        <authorList>
            <person name="Klenk H.-P."/>
        </authorList>
    </citation>
    <scope>NUCLEOTIDE SEQUENCE [LARGE SCALE GENOMIC DNA]</scope>
    <source>
        <strain evidence="1 2">DSM 44653</strain>
    </source>
</reference>
<proteinExistence type="predicted"/>